<organism evidence="6 7">
    <name type="scientific">Hanseniaspora guilliermondii</name>
    <dbReference type="NCBI Taxonomy" id="56406"/>
    <lineage>
        <taxon>Eukaryota</taxon>
        <taxon>Fungi</taxon>
        <taxon>Dikarya</taxon>
        <taxon>Ascomycota</taxon>
        <taxon>Saccharomycotina</taxon>
        <taxon>Saccharomycetes</taxon>
        <taxon>Saccharomycodales</taxon>
        <taxon>Saccharomycodaceae</taxon>
        <taxon>Hanseniaspora</taxon>
    </lineage>
</organism>
<dbReference type="PANTHER" id="PTHR10829">
    <property type="entry name" value="CORTACTIN AND DREBRIN"/>
    <property type="match status" value="1"/>
</dbReference>
<feature type="compositionally biased region" description="Basic and acidic residues" evidence="3">
    <location>
        <begin position="523"/>
        <end position="533"/>
    </location>
</feature>
<dbReference type="GO" id="GO:0030864">
    <property type="term" value="C:cortical actin cytoskeleton"/>
    <property type="evidence" value="ECO:0007669"/>
    <property type="project" value="TreeGrafter"/>
</dbReference>
<dbReference type="Gene3D" id="2.30.30.40">
    <property type="entry name" value="SH3 Domains"/>
    <property type="match status" value="1"/>
</dbReference>
<dbReference type="GO" id="GO:0030427">
    <property type="term" value="C:site of polarized growth"/>
    <property type="evidence" value="ECO:0007669"/>
    <property type="project" value="TreeGrafter"/>
</dbReference>
<feature type="domain" description="SH3" evidence="4">
    <location>
        <begin position="553"/>
        <end position="611"/>
    </location>
</feature>
<feature type="compositionally biased region" description="Basic and acidic residues" evidence="3">
    <location>
        <begin position="366"/>
        <end position="378"/>
    </location>
</feature>
<dbReference type="SUPFAM" id="SSF50044">
    <property type="entry name" value="SH3-domain"/>
    <property type="match status" value="1"/>
</dbReference>
<feature type="compositionally biased region" description="Basic and acidic residues" evidence="3">
    <location>
        <begin position="397"/>
        <end position="408"/>
    </location>
</feature>
<dbReference type="VEuPathDB" id="FungiDB:HGUI_03306"/>
<evidence type="ECO:0008006" key="8">
    <source>
        <dbReference type="Google" id="ProtNLM"/>
    </source>
</evidence>
<feature type="compositionally biased region" description="Low complexity" evidence="3">
    <location>
        <begin position="512"/>
        <end position="522"/>
    </location>
</feature>
<dbReference type="InterPro" id="IPR029006">
    <property type="entry name" value="ADF-H/Gelsolin-like_dom_sf"/>
</dbReference>
<name>A0A1L0B3Z0_9ASCO</name>
<feature type="region of interest" description="Disordered" evidence="3">
    <location>
        <begin position="168"/>
        <end position="266"/>
    </location>
</feature>
<dbReference type="Pfam" id="PF00241">
    <property type="entry name" value="Cofilin_ADF"/>
    <property type="match status" value="1"/>
</dbReference>
<evidence type="ECO:0000313" key="7">
    <source>
        <dbReference type="Proteomes" id="UP000183365"/>
    </source>
</evidence>
<dbReference type="PRINTS" id="PR00452">
    <property type="entry name" value="SH3DOMAIN"/>
</dbReference>
<gene>
    <name evidence="6" type="ORF">HGUI_03306</name>
</gene>
<feature type="compositionally biased region" description="Pro residues" evidence="3">
    <location>
        <begin position="189"/>
        <end position="198"/>
    </location>
</feature>
<accession>A0A1L0B3Z0</accession>
<keyword evidence="7" id="KW-1185">Reference proteome</keyword>
<dbReference type="OrthoDB" id="3973288at2759"/>
<evidence type="ECO:0000259" key="4">
    <source>
        <dbReference type="PROSITE" id="PS50002"/>
    </source>
</evidence>
<dbReference type="SUPFAM" id="SSF55753">
    <property type="entry name" value="Actin depolymerizing proteins"/>
    <property type="match status" value="1"/>
</dbReference>
<dbReference type="InterPro" id="IPR001452">
    <property type="entry name" value="SH3_domain"/>
</dbReference>
<dbReference type="AlphaFoldDB" id="A0A1L0B3Z0"/>
<evidence type="ECO:0000256" key="1">
    <source>
        <dbReference type="ARBA" id="ARBA00022443"/>
    </source>
</evidence>
<dbReference type="InterPro" id="IPR036028">
    <property type="entry name" value="SH3-like_dom_sf"/>
</dbReference>
<feature type="compositionally biased region" description="Polar residues" evidence="3">
    <location>
        <begin position="418"/>
        <end position="427"/>
    </location>
</feature>
<dbReference type="PANTHER" id="PTHR10829:SF25">
    <property type="entry name" value="DREBRIN-LIKE PROTEIN"/>
    <property type="match status" value="1"/>
</dbReference>
<dbReference type="GO" id="GO:0030833">
    <property type="term" value="P:regulation of actin filament polymerization"/>
    <property type="evidence" value="ECO:0007669"/>
    <property type="project" value="TreeGrafter"/>
</dbReference>
<dbReference type="EMBL" id="FQNF01000079">
    <property type="protein sequence ID" value="SGZ41106.1"/>
    <property type="molecule type" value="Genomic_DNA"/>
</dbReference>
<feature type="compositionally biased region" description="Basic and acidic residues" evidence="3">
    <location>
        <begin position="467"/>
        <end position="478"/>
    </location>
</feature>
<sequence length="611" mass="67741">MNNNTISFLENGHEIKDTYLKIINNSEDKLKWLIITNDDKNELFVEETGESLKEFVHALKDDSAKVRYGICKTIPPGSDVEKLLFIGYCSDSLPIKYKMAFMKNLQIVRDDLFSNYHVLMEIRDESDLSYEAISKRLGDAAGARYSIQTGNSKGTLLHSGSSVKLPQKVIPSKSFSKTPSASESVKKPSPSPKRPSSPPQQVKTPSPVSAPKKSPVLPVKKEAVVPPKLSVPPAKEESDDEDGWSEPPLEEKEIGHKGSHTTSSWKPIGKVDLKKIIAEEKAKEDPRLVKEKATPGFVAKRKIPTPEPEEVKVESEGEADLIEAEPVAEVVEIQDDDEKAQSEADNIEDEVEPVKKEVETDNEASTENKTESDRKADIEAYLSKMSKKSGTSSHGLKKAEVESKEPTPETKPPTLPSRSTNSVSSFTPEIIKPKPAVKSRASEEFDDEVKVSKSNIKKYGVPLPGLHVEEPKEIKSEYNEESDDGWSDEDDDIVEAKPEISLSKNEEEKKSSTPPSLPTRTESVPETKQEETRAVPPPPPARAVPDPAVESEDETIKVKALFAYEADESNEISFAKDEILTNIEEKYPDWWYGTNQAGESGVFPSNYVEKI</sequence>
<feature type="compositionally biased region" description="Acidic residues" evidence="3">
    <location>
        <begin position="479"/>
        <end position="493"/>
    </location>
</feature>
<feature type="region of interest" description="Disordered" evidence="3">
    <location>
        <begin position="299"/>
        <end position="553"/>
    </location>
</feature>
<keyword evidence="1 2" id="KW-0728">SH3 domain</keyword>
<dbReference type="Pfam" id="PF14604">
    <property type="entry name" value="SH3_9"/>
    <property type="match status" value="1"/>
</dbReference>
<dbReference type="PROSITE" id="PS51263">
    <property type="entry name" value="ADF_H"/>
    <property type="match status" value="1"/>
</dbReference>
<proteinExistence type="predicted"/>
<evidence type="ECO:0000313" key="6">
    <source>
        <dbReference type="EMBL" id="SGZ41106.1"/>
    </source>
</evidence>
<feature type="compositionally biased region" description="Basic and acidic residues" evidence="3">
    <location>
        <begin position="494"/>
        <end position="511"/>
    </location>
</feature>
<dbReference type="GO" id="GO:0005884">
    <property type="term" value="C:actin filament"/>
    <property type="evidence" value="ECO:0007669"/>
    <property type="project" value="TreeGrafter"/>
</dbReference>
<dbReference type="InterPro" id="IPR002108">
    <property type="entry name" value="ADF-H"/>
</dbReference>
<evidence type="ECO:0000259" key="5">
    <source>
        <dbReference type="PROSITE" id="PS51263"/>
    </source>
</evidence>
<dbReference type="Gene3D" id="3.40.20.10">
    <property type="entry name" value="Severin"/>
    <property type="match status" value="1"/>
</dbReference>
<feature type="domain" description="ADF-H" evidence="5">
    <location>
        <begin position="7"/>
        <end position="138"/>
    </location>
</feature>
<dbReference type="SMART" id="SM00326">
    <property type="entry name" value="SH3"/>
    <property type="match status" value="1"/>
</dbReference>
<dbReference type="Proteomes" id="UP000183365">
    <property type="component" value="Unassembled WGS sequence"/>
</dbReference>
<feature type="compositionally biased region" description="Low complexity" evidence="3">
    <location>
        <begin position="202"/>
        <end position="218"/>
    </location>
</feature>
<protein>
    <recommendedName>
        <fullName evidence="8">Actin-binding protein</fullName>
    </recommendedName>
</protein>
<dbReference type="GO" id="GO:0051015">
    <property type="term" value="F:actin filament binding"/>
    <property type="evidence" value="ECO:0007669"/>
    <property type="project" value="TreeGrafter"/>
</dbReference>
<evidence type="ECO:0000256" key="2">
    <source>
        <dbReference type="PROSITE-ProRule" id="PRU00192"/>
    </source>
</evidence>
<dbReference type="SMART" id="SM00102">
    <property type="entry name" value="ADF"/>
    <property type="match status" value="1"/>
</dbReference>
<feature type="compositionally biased region" description="Basic and acidic residues" evidence="3">
    <location>
        <begin position="440"/>
        <end position="451"/>
    </location>
</feature>
<dbReference type="PROSITE" id="PS50002">
    <property type="entry name" value="SH3"/>
    <property type="match status" value="1"/>
</dbReference>
<reference evidence="7" key="1">
    <citation type="submission" date="2016-11" db="EMBL/GenBank/DDBJ databases">
        <authorList>
            <person name="Guldener U."/>
        </authorList>
    </citation>
    <scope>NUCLEOTIDE SEQUENCE [LARGE SCALE GENOMIC DNA]</scope>
</reference>
<evidence type="ECO:0000256" key="3">
    <source>
        <dbReference type="SAM" id="MobiDB-lite"/>
    </source>
</evidence>